<evidence type="ECO:0000256" key="2">
    <source>
        <dbReference type="SAM" id="Phobius"/>
    </source>
</evidence>
<dbReference type="InParanoid" id="A0A0L0HEZ9"/>
<dbReference type="AlphaFoldDB" id="A0A0L0HEZ9"/>
<proteinExistence type="predicted"/>
<feature type="transmembrane region" description="Helical" evidence="2">
    <location>
        <begin position="63"/>
        <end position="84"/>
    </location>
</feature>
<feature type="region of interest" description="Disordered" evidence="1">
    <location>
        <begin position="310"/>
        <end position="385"/>
    </location>
</feature>
<reference evidence="3 4" key="1">
    <citation type="submission" date="2009-08" db="EMBL/GenBank/DDBJ databases">
        <title>The Genome Sequence of Spizellomyces punctatus strain DAOM BR117.</title>
        <authorList>
            <consortium name="The Broad Institute Genome Sequencing Platform"/>
            <person name="Russ C."/>
            <person name="Cuomo C."/>
            <person name="Shea T."/>
            <person name="Young S.K."/>
            <person name="Zeng Q."/>
            <person name="Koehrsen M."/>
            <person name="Haas B."/>
            <person name="Borodovsky M."/>
            <person name="Guigo R."/>
            <person name="Alvarado L."/>
            <person name="Berlin A."/>
            <person name="Bochicchio J."/>
            <person name="Borenstein D."/>
            <person name="Chapman S."/>
            <person name="Chen Z."/>
            <person name="Engels R."/>
            <person name="Freedman E."/>
            <person name="Gellesch M."/>
            <person name="Goldberg J."/>
            <person name="Griggs A."/>
            <person name="Gujja S."/>
            <person name="Heiman D."/>
            <person name="Hepburn T."/>
            <person name="Howarth C."/>
            <person name="Jen D."/>
            <person name="Larson L."/>
            <person name="Lewis B."/>
            <person name="Mehta T."/>
            <person name="Park D."/>
            <person name="Pearson M."/>
            <person name="Roberts A."/>
            <person name="Saif S."/>
            <person name="Shenoy N."/>
            <person name="Sisk P."/>
            <person name="Stolte C."/>
            <person name="Sykes S."/>
            <person name="Thomson T."/>
            <person name="Walk T."/>
            <person name="White J."/>
            <person name="Yandava C."/>
            <person name="Burger G."/>
            <person name="Gray M.W."/>
            <person name="Holland P.W.H."/>
            <person name="King N."/>
            <person name="Lang F.B.F."/>
            <person name="Roger A.J."/>
            <person name="Ruiz-Trillo I."/>
            <person name="Lander E."/>
            <person name="Nusbaum C."/>
        </authorList>
    </citation>
    <scope>NUCLEOTIDE SEQUENCE [LARGE SCALE GENOMIC DNA]</scope>
    <source>
        <strain evidence="3 4">DAOM BR117</strain>
    </source>
</reference>
<organism evidence="3 4">
    <name type="scientific">Spizellomyces punctatus (strain DAOM BR117)</name>
    <dbReference type="NCBI Taxonomy" id="645134"/>
    <lineage>
        <taxon>Eukaryota</taxon>
        <taxon>Fungi</taxon>
        <taxon>Fungi incertae sedis</taxon>
        <taxon>Chytridiomycota</taxon>
        <taxon>Chytridiomycota incertae sedis</taxon>
        <taxon>Chytridiomycetes</taxon>
        <taxon>Spizellomycetales</taxon>
        <taxon>Spizellomycetaceae</taxon>
        <taxon>Spizellomyces</taxon>
    </lineage>
</organism>
<keyword evidence="2" id="KW-0472">Membrane</keyword>
<name>A0A0L0HEZ9_SPIPD</name>
<feature type="transmembrane region" description="Helical" evidence="2">
    <location>
        <begin position="91"/>
        <end position="112"/>
    </location>
</feature>
<feature type="transmembrane region" description="Helical" evidence="2">
    <location>
        <begin position="157"/>
        <end position="175"/>
    </location>
</feature>
<accession>A0A0L0HEZ9</accession>
<feature type="compositionally biased region" description="Polar residues" evidence="1">
    <location>
        <begin position="310"/>
        <end position="327"/>
    </location>
</feature>
<keyword evidence="4" id="KW-1185">Reference proteome</keyword>
<dbReference type="VEuPathDB" id="FungiDB:SPPG_04385"/>
<dbReference type="RefSeq" id="XP_016608080.1">
    <property type="nucleotide sequence ID" value="XM_016752624.1"/>
</dbReference>
<feature type="transmembrane region" description="Helical" evidence="2">
    <location>
        <begin position="195"/>
        <end position="219"/>
    </location>
</feature>
<dbReference type="OrthoDB" id="2111332at2759"/>
<dbReference type="GeneID" id="27687836"/>
<feature type="transmembrane region" description="Helical" evidence="2">
    <location>
        <begin position="124"/>
        <end position="145"/>
    </location>
</feature>
<evidence type="ECO:0000313" key="3">
    <source>
        <dbReference type="EMBL" id="KND00041.1"/>
    </source>
</evidence>
<gene>
    <name evidence="3" type="ORF">SPPG_04385</name>
</gene>
<protein>
    <submittedName>
        <fullName evidence="3">Uncharacterized protein</fullName>
    </submittedName>
</protein>
<evidence type="ECO:0000256" key="1">
    <source>
        <dbReference type="SAM" id="MobiDB-lite"/>
    </source>
</evidence>
<feature type="compositionally biased region" description="Polar residues" evidence="1">
    <location>
        <begin position="356"/>
        <end position="385"/>
    </location>
</feature>
<keyword evidence="2" id="KW-0812">Transmembrane</keyword>
<dbReference type="Proteomes" id="UP000053201">
    <property type="component" value="Unassembled WGS sequence"/>
</dbReference>
<dbReference type="EMBL" id="KQ257456">
    <property type="protein sequence ID" value="KND00041.1"/>
    <property type="molecule type" value="Genomic_DNA"/>
</dbReference>
<sequence length="385" mass="41442">MSGTLLPSANLSTACVVGFKAISFTVGLNATDNEAIDFCRTQISGFAAGVAQQAATSFGGPGVVIGASLPWIFVGLIIAIMRLFRIVNARSLFLFIATLGNMAFASAIVYAFKGLDANYLVSDVVGLSGFIILLTFLAMAGITRFGQVITRTKRRKLFQRGLCTFVLLYAGLLGYRAGKEIIEAPSYPTTFTPLFTGLCFVPLVIYILGGLFCFSWNLPRHALTLPGGNGRIEVLRTLRIVNDVMMALVIALCVSELGCFFPLRTSSYNNSVACLHISIVLFIENIFETVSNAMRGKGVFSANTSQHTESSELSAINRVRNGNNPTGSSSSSSGRYMGPYKSDNVAPAYTDGRNYPTDTWKSTQNSPYGTPYGTNSSHNAGSRQY</sequence>
<keyword evidence="2" id="KW-1133">Transmembrane helix</keyword>
<evidence type="ECO:0000313" key="4">
    <source>
        <dbReference type="Proteomes" id="UP000053201"/>
    </source>
</evidence>